<feature type="domain" description="O-antigen ligase-related" evidence="6">
    <location>
        <begin position="226"/>
        <end position="375"/>
    </location>
</feature>
<dbReference type="InterPro" id="IPR011990">
    <property type="entry name" value="TPR-like_helical_dom_sf"/>
</dbReference>
<gene>
    <name evidence="7" type="ORF">HC176_14170</name>
</gene>
<dbReference type="PANTHER" id="PTHR37422">
    <property type="entry name" value="TEICHURONIC ACID BIOSYNTHESIS PROTEIN TUAE"/>
    <property type="match status" value="1"/>
</dbReference>
<feature type="transmembrane region" description="Helical" evidence="5">
    <location>
        <begin position="127"/>
        <end position="151"/>
    </location>
</feature>
<feature type="transmembrane region" description="Helical" evidence="5">
    <location>
        <begin position="273"/>
        <end position="293"/>
    </location>
</feature>
<feature type="transmembrane region" description="Helical" evidence="5">
    <location>
        <begin position="416"/>
        <end position="433"/>
    </location>
</feature>
<evidence type="ECO:0000256" key="2">
    <source>
        <dbReference type="ARBA" id="ARBA00022692"/>
    </source>
</evidence>
<dbReference type="Gene3D" id="1.25.40.10">
    <property type="entry name" value="Tetratricopeptide repeat domain"/>
    <property type="match status" value="2"/>
</dbReference>
<feature type="transmembrane region" description="Helical" evidence="5">
    <location>
        <begin position="453"/>
        <end position="470"/>
    </location>
</feature>
<evidence type="ECO:0000256" key="4">
    <source>
        <dbReference type="ARBA" id="ARBA00023136"/>
    </source>
</evidence>
<dbReference type="PANTHER" id="PTHR37422:SF13">
    <property type="entry name" value="LIPOPOLYSACCHARIDE BIOSYNTHESIS PROTEIN PA4999-RELATED"/>
    <property type="match status" value="1"/>
</dbReference>
<evidence type="ECO:0000313" key="8">
    <source>
        <dbReference type="Proteomes" id="UP000760545"/>
    </source>
</evidence>
<protein>
    <submittedName>
        <fullName evidence="7">O-antigen ligase family protein</fullName>
    </submittedName>
</protein>
<feature type="transmembrane region" description="Helical" evidence="5">
    <location>
        <begin position="392"/>
        <end position="410"/>
    </location>
</feature>
<dbReference type="InterPro" id="IPR051533">
    <property type="entry name" value="WaaL-like"/>
</dbReference>
<dbReference type="Proteomes" id="UP000760545">
    <property type="component" value="Unassembled WGS sequence"/>
</dbReference>
<reference evidence="7 8" key="1">
    <citation type="submission" date="2020-03" db="EMBL/GenBank/DDBJ databases">
        <title>Tamlana sp. nov, isolated from XXX.</title>
        <authorList>
            <person name="Cao W.R."/>
        </authorList>
    </citation>
    <scope>NUCLEOTIDE SEQUENCE [LARGE SCALE GENOMIC DNA]</scope>
    <source>
        <strain evidence="7 8">HST1-43</strain>
    </source>
</reference>
<dbReference type="RefSeq" id="WP_167919397.1">
    <property type="nucleotide sequence ID" value="NZ_JAAVJS010000025.1"/>
</dbReference>
<feature type="transmembrane region" description="Helical" evidence="5">
    <location>
        <begin position="18"/>
        <end position="36"/>
    </location>
</feature>
<keyword evidence="2 5" id="KW-0812">Transmembrane</keyword>
<dbReference type="GO" id="GO:0016874">
    <property type="term" value="F:ligase activity"/>
    <property type="evidence" value="ECO:0007669"/>
    <property type="project" value="UniProtKB-KW"/>
</dbReference>
<feature type="transmembrane region" description="Helical" evidence="5">
    <location>
        <begin position="171"/>
        <end position="190"/>
    </location>
</feature>
<feature type="transmembrane region" description="Helical" evidence="5">
    <location>
        <begin position="48"/>
        <end position="67"/>
    </location>
</feature>
<keyword evidence="7" id="KW-0436">Ligase</keyword>
<keyword evidence="3 5" id="KW-1133">Transmembrane helix</keyword>
<dbReference type="Pfam" id="PF04932">
    <property type="entry name" value="Wzy_C"/>
    <property type="match status" value="1"/>
</dbReference>
<feature type="transmembrane region" description="Helical" evidence="5">
    <location>
        <begin position="359"/>
        <end position="380"/>
    </location>
</feature>
<dbReference type="SUPFAM" id="SSF48452">
    <property type="entry name" value="TPR-like"/>
    <property type="match status" value="1"/>
</dbReference>
<comment type="subcellular location">
    <subcellularLocation>
        <location evidence="1">Membrane</location>
        <topology evidence="1">Multi-pass membrane protein</topology>
    </subcellularLocation>
</comment>
<sequence length="630" mass="72638">MFRDKTVSTFLCLETKQFLTILLLIVLLVAIPQINLTDYPQSTITSKFIVIIYSCIGLFGFSIFWILKSKVTHLSLSNIDLVLVVLVIYIVINRYLFQTDYGFSIRFIELLGLVFLYVIFRTINVKLFYWLLLAIVTSGIIQAIYGNLQLLGYYPSNHLGFKLTGSFFNPGPYAGFLVSVFPIALGLYLFREKVISHVRIDIKNKSFLHLNTIIKHAVRYIPLIGIISIILVIPATQSRASWLAIIISSSLMFEQRYKILNKLFNRLSKLKQVVLETSIILIIGISLLGVYHFKKGSSDGRLFIWKVSTKMINDNPLFGVGFDRFKAHYMNYQANYFSEHGETQEALVADNTYYAFNEFIQFITEQGVFGFIILILILYFIIRTPARKENKYLNIIFKINLLPIGVFAFFSYPMEILPIKLIMVVLLSGLALLDQNKIKRFQTFKINTSIKLALKTSILVGLLLITVFSFNHVNRLDTSFKNWKLAQNNYQYGDYKSAIQEYEEAYPELKNNGEFLMNYGKALSIYKQDKKAIEILEQAKRHLNTTIIETAIGDAYKSSKKYKKAEFAYTKAYNMVPVRFYPVYLLAKLYDESNQKEKAIDIANKVLQKEIKVPSTAIKEIQLEMKKIIN</sequence>
<organism evidence="7 8">
    <name type="scientific">Tamlana crocina</name>
    <dbReference type="NCBI Taxonomy" id="393006"/>
    <lineage>
        <taxon>Bacteria</taxon>
        <taxon>Pseudomonadati</taxon>
        <taxon>Bacteroidota</taxon>
        <taxon>Flavobacteriia</taxon>
        <taxon>Flavobacteriales</taxon>
        <taxon>Flavobacteriaceae</taxon>
        <taxon>Tamlana</taxon>
    </lineage>
</organism>
<proteinExistence type="predicted"/>
<keyword evidence="4 5" id="KW-0472">Membrane</keyword>
<evidence type="ECO:0000259" key="6">
    <source>
        <dbReference type="Pfam" id="PF04932"/>
    </source>
</evidence>
<accession>A0ABX1DE72</accession>
<feature type="transmembrane region" description="Helical" evidence="5">
    <location>
        <begin position="217"/>
        <end position="236"/>
    </location>
</feature>
<keyword evidence="8" id="KW-1185">Reference proteome</keyword>
<dbReference type="EMBL" id="JAAVJS010000025">
    <property type="protein sequence ID" value="NJX16635.1"/>
    <property type="molecule type" value="Genomic_DNA"/>
</dbReference>
<feature type="transmembrane region" description="Helical" evidence="5">
    <location>
        <begin position="242"/>
        <end position="261"/>
    </location>
</feature>
<comment type="caution">
    <text evidence="7">The sequence shown here is derived from an EMBL/GenBank/DDBJ whole genome shotgun (WGS) entry which is preliminary data.</text>
</comment>
<evidence type="ECO:0000256" key="1">
    <source>
        <dbReference type="ARBA" id="ARBA00004141"/>
    </source>
</evidence>
<feature type="transmembrane region" description="Helical" evidence="5">
    <location>
        <begin position="103"/>
        <end position="120"/>
    </location>
</feature>
<name>A0ABX1DE72_9FLAO</name>
<evidence type="ECO:0000313" key="7">
    <source>
        <dbReference type="EMBL" id="NJX16635.1"/>
    </source>
</evidence>
<feature type="transmembrane region" description="Helical" evidence="5">
    <location>
        <begin position="79"/>
        <end position="97"/>
    </location>
</feature>
<evidence type="ECO:0000256" key="3">
    <source>
        <dbReference type="ARBA" id="ARBA00022989"/>
    </source>
</evidence>
<evidence type="ECO:0000256" key="5">
    <source>
        <dbReference type="SAM" id="Phobius"/>
    </source>
</evidence>
<dbReference type="InterPro" id="IPR007016">
    <property type="entry name" value="O-antigen_ligase-rel_domated"/>
</dbReference>